<dbReference type="Gene3D" id="3.30.1050.10">
    <property type="entry name" value="SCP2 sterol-binding domain"/>
    <property type="match status" value="1"/>
</dbReference>
<proteinExistence type="predicted"/>
<evidence type="ECO:0000313" key="2">
    <source>
        <dbReference type="EMBL" id="QGQ98150.1"/>
    </source>
</evidence>
<dbReference type="PANTHER" id="PTHR37817:SF1">
    <property type="entry name" value="N-ACETYLTRANSFERASE EIS"/>
    <property type="match status" value="1"/>
</dbReference>
<protein>
    <submittedName>
        <fullName evidence="2">GNAT family N-acetyltransferase</fullName>
    </submittedName>
</protein>
<dbReference type="AlphaFoldDB" id="A0A6B8RP81"/>
<organism evidence="2 3">
    <name type="scientific">Paenibacillus psychroresistens</name>
    <dbReference type="NCBI Taxonomy" id="1778678"/>
    <lineage>
        <taxon>Bacteria</taxon>
        <taxon>Bacillati</taxon>
        <taxon>Bacillota</taxon>
        <taxon>Bacilli</taxon>
        <taxon>Bacillales</taxon>
        <taxon>Paenibacillaceae</taxon>
        <taxon>Paenibacillus</taxon>
    </lineage>
</organism>
<dbReference type="InterPro" id="IPR016181">
    <property type="entry name" value="Acyl_CoA_acyltransferase"/>
</dbReference>
<name>A0A6B8RP81_9BACL</name>
<dbReference type="EMBL" id="CP034235">
    <property type="protein sequence ID" value="QGQ98150.1"/>
    <property type="molecule type" value="Genomic_DNA"/>
</dbReference>
<dbReference type="RefSeq" id="WP_155703250.1">
    <property type="nucleotide sequence ID" value="NZ_CP034235.1"/>
</dbReference>
<dbReference type="InterPro" id="IPR041380">
    <property type="entry name" value="Acetyltransf_17"/>
</dbReference>
<dbReference type="Pfam" id="PF17668">
    <property type="entry name" value="Acetyltransf_17"/>
    <property type="match status" value="1"/>
</dbReference>
<dbReference type="Pfam" id="PF13527">
    <property type="entry name" value="Acetyltransf_9"/>
    <property type="match status" value="1"/>
</dbReference>
<reference evidence="3" key="1">
    <citation type="submission" date="2018-11" db="EMBL/GenBank/DDBJ databases">
        <title>Complete genome sequence of Paenibacillus sp. ML311-T8.</title>
        <authorList>
            <person name="Nam Y.-D."/>
            <person name="Kang J."/>
            <person name="Chung W.-H."/>
            <person name="Park Y.S."/>
        </authorList>
    </citation>
    <scope>NUCLEOTIDE SEQUENCE [LARGE SCALE GENOMIC DNA]</scope>
    <source>
        <strain evidence="3">ML311-T8</strain>
    </source>
</reference>
<evidence type="ECO:0000313" key="3">
    <source>
        <dbReference type="Proteomes" id="UP000426246"/>
    </source>
</evidence>
<gene>
    <name evidence="2" type="ORF">EHS13_26315</name>
</gene>
<dbReference type="KEGG" id="ppsc:EHS13_26315"/>
<dbReference type="GO" id="GO:0034069">
    <property type="term" value="F:aminoglycoside N-acetyltransferase activity"/>
    <property type="evidence" value="ECO:0007669"/>
    <property type="project" value="TreeGrafter"/>
</dbReference>
<dbReference type="OrthoDB" id="2379505at2"/>
<sequence>MTEIVRKLTKQDLNDFWEIVVTASGEGHSRDYKAGRVQWFETILDEYNDFGYYGLFRDEILLGGMAIIDFRMNLLCSSLIEVGGVGMIHVDLLHKKEKVCRNMMLYFMELILGKGKNMVVLSPFNVDFYKKMGFGYGTKIHEFRVLPASFPKGSSRENLVHLNVEDKQLFIDCYKRFQAKTHGFLNQTWFGLQDIFGSQKRIVAYKKDDVIHGYIVFDFQAKDLIVEEIIFETREALSELCTFLNAQSDQINRIIFRSHLEQAHFLFTDPTNGLNSLPLETNVDGIGMMYRIINVQGIFEDLSNHNFNDQSCIVKISIRDTLLPSNNGSTIIQFQNGRSTRAEYDSFQVEINLDISDGFLKIYIRSHSISHFGQVECDFFMMSQYLQSQKVHLGVVDFADFIRVK</sequence>
<dbReference type="Proteomes" id="UP000426246">
    <property type="component" value="Chromosome"/>
</dbReference>
<feature type="domain" description="Eis-like acetyltransferase" evidence="1">
    <location>
        <begin position="200"/>
        <end position="278"/>
    </location>
</feature>
<dbReference type="GO" id="GO:0030649">
    <property type="term" value="P:aminoglycoside antibiotic catabolic process"/>
    <property type="evidence" value="ECO:0007669"/>
    <property type="project" value="TreeGrafter"/>
</dbReference>
<dbReference type="InterPro" id="IPR051554">
    <property type="entry name" value="Acetyltransferase_Eis"/>
</dbReference>
<keyword evidence="3" id="KW-1185">Reference proteome</keyword>
<keyword evidence="2" id="KW-0808">Transferase</keyword>
<evidence type="ECO:0000259" key="1">
    <source>
        <dbReference type="Pfam" id="PF17668"/>
    </source>
</evidence>
<dbReference type="InterPro" id="IPR036527">
    <property type="entry name" value="SCP2_sterol-bd_dom_sf"/>
</dbReference>
<dbReference type="PANTHER" id="PTHR37817">
    <property type="entry name" value="N-ACETYLTRANSFERASE EIS"/>
    <property type="match status" value="1"/>
</dbReference>
<dbReference type="SUPFAM" id="SSF55729">
    <property type="entry name" value="Acyl-CoA N-acyltransferases (Nat)"/>
    <property type="match status" value="1"/>
</dbReference>
<accession>A0A6B8RP81</accession>
<dbReference type="Gene3D" id="3.40.630.30">
    <property type="match status" value="2"/>
</dbReference>